<reference evidence="2" key="1">
    <citation type="journal article" date="2021" name="Proc. Natl. Acad. Sci. U.S.A.">
        <title>Three genomes in the algal genus Volvox reveal the fate of a haploid sex-determining region after a transition to homothallism.</title>
        <authorList>
            <person name="Yamamoto K."/>
            <person name="Hamaji T."/>
            <person name="Kawai-Toyooka H."/>
            <person name="Matsuzaki R."/>
            <person name="Takahashi F."/>
            <person name="Nishimura Y."/>
            <person name="Kawachi M."/>
            <person name="Noguchi H."/>
            <person name="Minakuchi Y."/>
            <person name="Umen J.G."/>
            <person name="Toyoda A."/>
            <person name="Nozaki H."/>
        </authorList>
    </citation>
    <scope>NUCLEOTIDE SEQUENCE</scope>
    <source>
        <strain evidence="2">NIES-3780</strain>
    </source>
</reference>
<feature type="signal peptide" evidence="1">
    <location>
        <begin position="1"/>
        <end position="23"/>
    </location>
</feature>
<dbReference type="Proteomes" id="UP000747399">
    <property type="component" value="Unassembled WGS sequence"/>
</dbReference>
<keyword evidence="1" id="KW-0732">Signal</keyword>
<proteinExistence type="predicted"/>
<gene>
    <name evidence="2" type="ORF">Vafri_6847</name>
</gene>
<evidence type="ECO:0000313" key="3">
    <source>
        <dbReference type="Proteomes" id="UP000747399"/>
    </source>
</evidence>
<accession>A0A8J4EXA6</accession>
<evidence type="ECO:0000313" key="2">
    <source>
        <dbReference type="EMBL" id="GIL50861.1"/>
    </source>
</evidence>
<organism evidence="2 3">
    <name type="scientific">Volvox africanus</name>
    <dbReference type="NCBI Taxonomy" id="51714"/>
    <lineage>
        <taxon>Eukaryota</taxon>
        <taxon>Viridiplantae</taxon>
        <taxon>Chlorophyta</taxon>
        <taxon>core chlorophytes</taxon>
        <taxon>Chlorophyceae</taxon>
        <taxon>CS clade</taxon>
        <taxon>Chlamydomonadales</taxon>
        <taxon>Volvocaceae</taxon>
        <taxon>Volvox</taxon>
    </lineage>
</organism>
<dbReference type="AlphaFoldDB" id="A0A8J4EXA6"/>
<comment type="caution">
    <text evidence="2">The sequence shown here is derived from an EMBL/GenBank/DDBJ whole genome shotgun (WGS) entry which is preliminary data.</text>
</comment>
<name>A0A8J4EXA6_9CHLO</name>
<dbReference type="EMBL" id="BNCO01000009">
    <property type="protein sequence ID" value="GIL50861.1"/>
    <property type="molecule type" value="Genomic_DNA"/>
</dbReference>
<sequence length="121" mass="11807">MPLPPRFAPSLPLLLPLATKATSCDDALGTIASAPVAAGLTAAAQVPKSYKSSSRSLCIAAGQTAAAVSISAATPGLGITSGGSVTVVLRCLLDAKLSGLSLLGLCSSVCVTHLSASGMLQ</sequence>
<evidence type="ECO:0000256" key="1">
    <source>
        <dbReference type="SAM" id="SignalP"/>
    </source>
</evidence>
<evidence type="ECO:0008006" key="4">
    <source>
        <dbReference type="Google" id="ProtNLM"/>
    </source>
</evidence>
<feature type="chain" id="PRO_5035191652" description="Secreted protein" evidence="1">
    <location>
        <begin position="24"/>
        <end position="121"/>
    </location>
</feature>
<protein>
    <recommendedName>
        <fullName evidence="4">Secreted protein</fullName>
    </recommendedName>
</protein>
<keyword evidence="3" id="KW-1185">Reference proteome</keyword>